<dbReference type="GO" id="GO:0043531">
    <property type="term" value="F:ADP binding"/>
    <property type="evidence" value="ECO:0007669"/>
    <property type="project" value="InterPro"/>
</dbReference>
<reference evidence="7" key="1">
    <citation type="submission" date="2023-04" db="EMBL/GenBank/DDBJ databases">
        <authorList>
            <person name="Vijverberg K."/>
            <person name="Xiong W."/>
            <person name="Schranz E."/>
        </authorList>
    </citation>
    <scope>NUCLEOTIDE SEQUENCE</scope>
</reference>
<dbReference type="PANTHER" id="PTHR11017">
    <property type="entry name" value="LEUCINE-RICH REPEAT-CONTAINING PROTEIN"/>
    <property type="match status" value="1"/>
</dbReference>
<dbReference type="InterPro" id="IPR027417">
    <property type="entry name" value="P-loop_NTPase"/>
</dbReference>
<dbReference type="Pfam" id="PF00931">
    <property type="entry name" value="NB-ARC"/>
    <property type="match status" value="1"/>
</dbReference>
<dbReference type="InterPro" id="IPR002182">
    <property type="entry name" value="NB-ARC"/>
</dbReference>
<dbReference type="Pfam" id="PF23598">
    <property type="entry name" value="LRR_14"/>
    <property type="match status" value="1"/>
</dbReference>
<dbReference type="SUPFAM" id="SSF46785">
    <property type="entry name" value="Winged helix' DNA-binding domain"/>
    <property type="match status" value="1"/>
</dbReference>
<proteinExistence type="predicted"/>
<dbReference type="AlphaFoldDB" id="A0AA35YYF3"/>
<dbReference type="InterPro" id="IPR044974">
    <property type="entry name" value="Disease_R_plants"/>
</dbReference>
<keyword evidence="2" id="KW-0677">Repeat</keyword>
<evidence type="ECO:0000259" key="4">
    <source>
        <dbReference type="Pfam" id="PF00931"/>
    </source>
</evidence>
<dbReference type="SUPFAM" id="SSF52540">
    <property type="entry name" value="P-loop containing nucleoside triphosphate hydrolases"/>
    <property type="match status" value="1"/>
</dbReference>
<dbReference type="InterPro" id="IPR036390">
    <property type="entry name" value="WH_DNA-bd_sf"/>
</dbReference>
<dbReference type="Gene3D" id="3.40.50.10140">
    <property type="entry name" value="Toll/interleukin-1 receptor homology (TIR) domain"/>
    <property type="match status" value="1"/>
</dbReference>
<dbReference type="SMART" id="SM00369">
    <property type="entry name" value="LRR_TYP"/>
    <property type="match status" value="5"/>
</dbReference>
<organism evidence="7 8">
    <name type="scientific">Lactuca saligna</name>
    <name type="common">Willowleaf lettuce</name>
    <dbReference type="NCBI Taxonomy" id="75948"/>
    <lineage>
        <taxon>Eukaryota</taxon>
        <taxon>Viridiplantae</taxon>
        <taxon>Streptophyta</taxon>
        <taxon>Embryophyta</taxon>
        <taxon>Tracheophyta</taxon>
        <taxon>Spermatophyta</taxon>
        <taxon>Magnoliopsida</taxon>
        <taxon>eudicotyledons</taxon>
        <taxon>Gunneridae</taxon>
        <taxon>Pentapetalae</taxon>
        <taxon>asterids</taxon>
        <taxon>campanulids</taxon>
        <taxon>Asterales</taxon>
        <taxon>Asteraceae</taxon>
        <taxon>Cichorioideae</taxon>
        <taxon>Cichorieae</taxon>
        <taxon>Lactucinae</taxon>
        <taxon>Lactuca</taxon>
    </lineage>
</organism>
<dbReference type="InterPro" id="IPR055414">
    <property type="entry name" value="LRR_R13L4/SHOC2-like"/>
</dbReference>
<evidence type="ECO:0000256" key="3">
    <source>
        <dbReference type="ARBA" id="ARBA00022821"/>
    </source>
</evidence>
<dbReference type="PRINTS" id="PR00364">
    <property type="entry name" value="DISEASERSIST"/>
</dbReference>
<evidence type="ECO:0000256" key="1">
    <source>
        <dbReference type="ARBA" id="ARBA00022614"/>
    </source>
</evidence>
<protein>
    <recommendedName>
        <fullName evidence="9">NB-ARC domain-containing protein</fullName>
    </recommendedName>
</protein>
<dbReference type="Proteomes" id="UP001177003">
    <property type="component" value="Chromosome 4"/>
</dbReference>
<feature type="domain" description="Disease resistance protein Roq1-like winged-helix" evidence="5">
    <location>
        <begin position="301"/>
        <end position="371"/>
    </location>
</feature>
<dbReference type="Gene3D" id="3.80.10.10">
    <property type="entry name" value="Ribonuclease Inhibitor"/>
    <property type="match status" value="3"/>
</dbReference>
<dbReference type="Gene3D" id="1.10.8.430">
    <property type="entry name" value="Helical domain of apoptotic protease-activating factors"/>
    <property type="match status" value="1"/>
</dbReference>
<dbReference type="EMBL" id="OX465080">
    <property type="protein sequence ID" value="CAI9282576.1"/>
    <property type="molecule type" value="Genomic_DNA"/>
</dbReference>
<evidence type="ECO:0000313" key="8">
    <source>
        <dbReference type="Proteomes" id="UP001177003"/>
    </source>
</evidence>
<evidence type="ECO:0000313" key="7">
    <source>
        <dbReference type="EMBL" id="CAI9282576.1"/>
    </source>
</evidence>
<feature type="domain" description="NB-ARC" evidence="4">
    <location>
        <begin position="62"/>
        <end position="233"/>
    </location>
</feature>
<accession>A0AA35YYF3</accession>
<evidence type="ECO:0000259" key="5">
    <source>
        <dbReference type="Pfam" id="PF23282"/>
    </source>
</evidence>
<dbReference type="InterPro" id="IPR035897">
    <property type="entry name" value="Toll_tir_struct_dom_sf"/>
</dbReference>
<dbReference type="PANTHER" id="PTHR11017:SF544">
    <property type="entry name" value="ADP-RIBOSYL CYCLASE_CYCLIC ADP-RIBOSE HYDROLASE"/>
    <property type="match status" value="1"/>
</dbReference>
<evidence type="ECO:0008006" key="9">
    <source>
        <dbReference type="Google" id="ProtNLM"/>
    </source>
</evidence>
<keyword evidence="1" id="KW-0433">Leucine-rich repeat</keyword>
<dbReference type="SUPFAM" id="SSF52058">
    <property type="entry name" value="L domain-like"/>
    <property type="match status" value="2"/>
</dbReference>
<evidence type="ECO:0000256" key="2">
    <source>
        <dbReference type="ARBA" id="ARBA00022737"/>
    </source>
</evidence>
<dbReference type="InterPro" id="IPR042197">
    <property type="entry name" value="Apaf_helical"/>
</dbReference>
<name>A0AA35YYF3_LACSI</name>
<dbReference type="Gene3D" id="3.40.50.300">
    <property type="entry name" value="P-loop containing nucleotide triphosphate hydrolases"/>
    <property type="match status" value="1"/>
</dbReference>
<feature type="domain" description="Disease resistance R13L4/SHOC-2-like LRR" evidence="6">
    <location>
        <begin position="740"/>
        <end position="843"/>
    </location>
</feature>
<evidence type="ECO:0000259" key="6">
    <source>
        <dbReference type="Pfam" id="PF23598"/>
    </source>
</evidence>
<dbReference type="GO" id="GO:0006952">
    <property type="term" value="P:defense response"/>
    <property type="evidence" value="ECO:0007669"/>
    <property type="project" value="UniProtKB-KW"/>
</dbReference>
<dbReference type="InterPro" id="IPR032675">
    <property type="entry name" value="LRR_dom_sf"/>
</dbReference>
<dbReference type="Pfam" id="PF23282">
    <property type="entry name" value="WHD_ROQ1"/>
    <property type="match status" value="1"/>
</dbReference>
<dbReference type="InterPro" id="IPR003591">
    <property type="entry name" value="Leu-rich_rpt_typical-subtyp"/>
</dbReference>
<keyword evidence="8" id="KW-1185">Reference proteome</keyword>
<sequence length="1014" mass="116019">MEEASGKWREALKEAADLAGWELKNTTDGHEAKFIQKIVEELSLELRSISLTIDEKLVGMETRIKDVVSSLGSGIDDVRMIGIKGMGGGGKTTLARAVFDQISFQFEAKSFVENVREVSNASLYGLKSLQKQILQDVLNDKCISVSSVYDGKDIIKRMMHDRRVLLVLDDVDNIDQLEALAGEPNWFKPGSRIIITTRDEQVLVSHHVQFIRDINLLSDKEAVCLFSRYAFGRDIPIQGYEKLSREVIRYAAGLPLTLRVLGSFLCGKIELEWIDALERLKTIPLSETLKKLELSYIGLEEDYKEIFLDVACILKGCPKEVTIKALESCGFHARNGLRVLEQKSLITISDNNLCVGMHDHIEEMGRNIVRRAHPDKPYKHSRLWISDEIEDILANDLGTKATRYIKFHNWKLNPHIIIKGLRKMKELRFLSMDLGYHLQCWEFDIVGPDFPNALRYLDLKHYPFSSLPETFHANNLVALEMVDSKIVQLWEVGERKVLNKLKYLDLSRSMLRTLDLGLTPNLETLNLGGCSNLEDLHIPIGCLKLMSINISMSRLRTLDLRFARNLKKLLLDKCFDLIELHMPSCSNLEVLLLSRSKLRTLDIKLTPNLKYLDLNNCYYLEELHMANVCENLTYLEISHSKLRTLDLGLTPNLERLDLNACSNLVELHTTIGCLQKLIYLDLSYMWSQSPQNMPTSPDNDLPKFRFTYFYKEDRHSFTRNLEKLISIGMCACTNLETFSGSICGLQRLRKLKLEGSIQEAPKDLGQLECLEELIFLSTKINHLPESMCKLKHLKSLKLISCWFLEKLPEDLGGLERLEELTLFCTLIKDLPDSICMLKHLKSLELFSCSLLEKLPEDFGRLQRLENLELSHAKIKHLPDSICMLQQMKHIDLHNCSLLEKLPEDLGRLECLQKLIIINCKLLQNIPISICRMKCLKDFHLRYCIGIEKLPEELGSLDCLKELDIEGTIISHLPQSILLLKGLRIIGSRELLQSSGFTSEIRIQEHETSCYVVVG</sequence>
<dbReference type="GO" id="GO:0051707">
    <property type="term" value="P:response to other organism"/>
    <property type="evidence" value="ECO:0007669"/>
    <property type="project" value="UniProtKB-ARBA"/>
</dbReference>
<dbReference type="InterPro" id="IPR058192">
    <property type="entry name" value="WHD_ROQ1-like"/>
</dbReference>
<keyword evidence="3" id="KW-0611">Plant defense</keyword>
<gene>
    <name evidence="7" type="ORF">LSALG_LOCUS22210</name>
</gene>